<proteinExistence type="predicted"/>
<dbReference type="AlphaFoldDB" id="A0AAN9XJI8"/>
<dbReference type="PANTHER" id="PTHR37754">
    <property type="entry name" value="CALCIUM ION-BINDING PROTEIN"/>
    <property type="match status" value="1"/>
</dbReference>
<dbReference type="PANTHER" id="PTHR37754:SF2">
    <property type="entry name" value="ION-BINDING PROTEIN, PUTATIVE-RELATED"/>
    <property type="match status" value="1"/>
</dbReference>
<comment type="caution">
    <text evidence="2">The sequence shown here is derived from an EMBL/GenBank/DDBJ whole genome shotgun (WGS) entry which is preliminary data.</text>
</comment>
<reference evidence="2 3" key="1">
    <citation type="submission" date="2024-01" db="EMBL/GenBank/DDBJ databases">
        <title>The genomes of 5 underutilized Papilionoideae crops provide insights into root nodulation and disease resistanc.</title>
        <authorList>
            <person name="Jiang F."/>
        </authorList>
    </citation>
    <scope>NUCLEOTIDE SEQUENCE [LARGE SCALE GENOMIC DNA]</scope>
    <source>
        <strain evidence="2">DUOXIRENSHENG_FW03</strain>
        <tissue evidence="2">Leaves</tissue>
    </source>
</reference>
<keyword evidence="1" id="KW-1133">Transmembrane helix</keyword>
<dbReference type="Proteomes" id="UP001386955">
    <property type="component" value="Unassembled WGS sequence"/>
</dbReference>
<keyword evidence="1" id="KW-0812">Transmembrane</keyword>
<organism evidence="2 3">
    <name type="scientific">Psophocarpus tetragonolobus</name>
    <name type="common">Winged bean</name>
    <name type="synonym">Dolichos tetragonolobus</name>
    <dbReference type="NCBI Taxonomy" id="3891"/>
    <lineage>
        <taxon>Eukaryota</taxon>
        <taxon>Viridiplantae</taxon>
        <taxon>Streptophyta</taxon>
        <taxon>Embryophyta</taxon>
        <taxon>Tracheophyta</taxon>
        <taxon>Spermatophyta</taxon>
        <taxon>Magnoliopsida</taxon>
        <taxon>eudicotyledons</taxon>
        <taxon>Gunneridae</taxon>
        <taxon>Pentapetalae</taxon>
        <taxon>rosids</taxon>
        <taxon>fabids</taxon>
        <taxon>Fabales</taxon>
        <taxon>Fabaceae</taxon>
        <taxon>Papilionoideae</taxon>
        <taxon>50 kb inversion clade</taxon>
        <taxon>NPAAA clade</taxon>
        <taxon>indigoferoid/millettioid clade</taxon>
        <taxon>Phaseoleae</taxon>
        <taxon>Psophocarpus</taxon>
    </lineage>
</organism>
<evidence type="ECO:0000313" key="3">
    <source>
        <dbReference type="Proteomes" id="UP001386955"/>
    </source>
</evidence>
<keyword evidence="1" id="KW-0472">Membrane</keyword>
<feature type="transmembrane region" description="Helical" evidence="1">
    <location>
        <begin position="125"/>
        <end position="147"/>
    </location>
</feature>
<dbReference type="EMBL" id="JAYMYS010000004">
    <property type="protein sequence ID" value="KAK7394541.1"/>
    <property type="molecule type" value="Genomic_DNA"/>
</dbReference>
<name>A0AAN9XJI8_PSOTE</name>
<dbReference type="Pfam" id="PF25284">
    <property type="entry name" value="DUF7874"/>
    <property type="match status" value="1"/>
</dbReference>
<gene>
    <name evidence="2" type="ORF">VNO78_15072</name>
</gene>
<evidence type="ECO:0000313" key="2">
    <source>
        <dbReference type="EMBL" id="KAK7394541.1"/>
    </source>
</evidence>
<keyword evidence="3" id="KW-1185">Reference proteome</keyword>
<accession>A0AAN9XJI8</accession>
<protein>
    <submittedName>
        <fullName evidence="2">Uncharacterized protein</fullName>
    </submittedName>
</protein>
<sequence length="207" mass="23140">MAMSFMGGKGLPVTHLVVNTLYDQFVEKDIHQFDGFNVAILDTFNTINMTLLGKHYVAPSCEDVKDLFKQWKQTNTEDNKKMFTNFINENVNLNKADESMLITAIVAPPAAMVAKKTGQIMPQLALMNVIPDVVFVPSATLLALIAIKIIKLTFTRKTSCKDTKLDIKELEAFALATVFEAANSLLKEEIRTKEDFPRPLPVLTLMT</sequence>
<dbReference type="InterPro" id="IPR057196">
    <property type="entry name" value="DUF7874"/>
</dbReference>
<evidence type="ECO:0000256" key="1">
    <source>
        <dbReference type="SAM" id="Phobius"/>
    </source>
</evidence>